<feature type="region of interest" description="Disordered" evidence="1">
    <location>
        <begin position="217"/>
        <end position="239"/>
    </location>
</feature>
<proteinExistence type="predicted"/>
<evidence type="ECO:0000256" key="1">
    <source>
        <dbReference type="SAM" id="MobiDB-lite"/>
    </source>
</evidence>
<gene>
    <name evidence="2" type="ORF">AMON00008_LOCUS61496</name>
</gene>
<dbReference type="AlphaFoldDB" id="A0A7S4T2M5"/>
<accession>A0A7S4T2M5</accession>
<reference evidence="2" key="1">
    <citation type="submission" date="2021-01" db="EMBL/GenBank/DDBJ databases">
        <authorList>
            <person name="Corre E."/>
            <person name="Pelletier E."/>
            <person name="Niang G."/>
            <person name="Scheremetjew M."/>
            <person name="Finn R."/>
            <person name="Kale V."/>
            <person name="Holt S."/>
            <person name="Cochrane G."/>
            <person name="Meng A."/>
            <person name="Brown T."/>
            <person name="Cohen L."/>
        </authorList>
    </citation>
    <scope>NUCLEOTIDE SEQUENCE</scope>
    <source>
        <strain evidence="2">CCMP3105</strain>
    </source>
</reference>
<organism evidence="2">
    <name type="scientific">Alexandrium monilatum</name>
    <dbReference type="NCBI Taxonomy" id="311494"/>
    <lineage>
        <taxon>Eukaryota</taxon>
        <taxon>Sar</taxon>
        <taxon>Alveolata</taxon>
        <taxon>Dinophyceae</taxon>
        <taxon>Gonyaulacales</taxon>
        <taxon>Pyrocystaceae</taxon>
        <taxon>Alexandrium</taxon>
    </lineage>
</organism>
<name>A0A7S4T2M5_9DINO</name>
<sequence>MVASHHGEYLLACGASPLPVQRHGVHWAGGDACHMIDEVPLQRTLRSFRITTARTMAPTAFDSAESLQDLIKDMTSHQRALTTSDSKLQASMGELPNAVKEAKKVFPQYARRVNKSLQEVIDRSYTVNSQVETFNKRIDLALVKALQFAHMAKKQNDFPENALPPELFENAGTVAAHLRRAQRLARKLKQDAAGLGRYAKLQAMKFASAPGPLAACTAPATPQRASAAPRRSRGLRDFL</sequence>
<evidence type="ECO:0000313" key="2">
    <source>
        <dbReference type="EMBL" id="CAE4663685.1"/>
    </source>
</evidence>
<feature type="compositionally biased region" description="Low complexity" evidence="1">
    <location>
        <begin position="217"/>
        <end position="229"/>
    </location>
</feature>
<dbReference type="EMBL" id="HBNR01085842">
    <property type="protein sequence ID" value="CAE4663685.1"/>
    <property type="molecule type" value="Transcribed_RNA"/>
</dbReference>
<protein>
    <submittedName>
        <fullName evidence="2">Uncharacterized protein</fullName>
    </submittedName>
</protein>